<reference evidence="6 7" key="1">
    <citation type="submission" date="2016-10" db="EMBL/GenBank/DDBJ databases">
        <authorList>
            <person name="de Groot N.N."/>
        </authorList>
    </citation>
    <scope>NUCLEOTIDE SEQUENCE [LARGE SCALE GENOMIC DNA]</scope>
    <source>
        <strain evidence="6 7">DSM 25186</strain>
    </source>
</reference>
<dbReference type="Gene3D" id="2.102.10.10">
    <property type="entry name" value="Rieske [2Fe-2S] iron-sulphur domain"/>
    <property type="match status" value="1"/>
</dbReference>
<dbReference type="SUPFAM" id="SSF50022">
    <property type="entry name" value="ISP domain"/>
    <property type="match status" value="1"/>
</dbReference>
<keyword evidence="7" id="KW-1185">Reference proteome</keyword>
<evidence type="ECO:0000256" key="4">
    <source>
        <dbReference type="ARBA" id="ARBA00023014"/>
    </source>
</evidence>
<dbReference type="RefSeq" id="WP_089685314.1">
    <property type="nucleotide sequence ID" value="NZ_FNFO01000008.1"/>
</dbReference>
<evidence type="ECO:0000259" key="5">
    <source>
        <dbReference type="PROSITE" id="PS51296"/>
    </source>
</evidence>
<feature type="domain" description="Rieske" evidence="5">
    <location>
        <begin position="46"/>
        <end position="145"/>
    </location>
</feature>
<evidence type="ECO:0000313" key="7">
    <source>
        <dbReference type="Proteomes" id="UP000198510"/>
    </source>
</evidence>
<dbReference type="PROSITE" id="PS51296">
    <property type="entry name" value="RIESKE"/>
    <property type="match status" value="1"/>
</dbReference>
<dbReference type="Proteomes" id="UP000198510">
    <property type="component" value="Unassembled WGS sequence"/>
</dbReference>
<evidence type="ECO:0000256" key="2">
    <source>
        <dbReference type="ARBA" id="ARBA00022723"/>
    </source>
</evidence>
<sequence length="147" mass="16324">MKYGSRKHRWAGWLVGLGVLAGACQNDNYIIDPLPTAIVNEQIVLTDPRYVRLQLDGGYVELDRGGLKGLIIYRVSNGKFRAFERQCTWQPTDTCSQVMVDPSGQFMIDTCCGSQFDFEGRVTAPPAVSPLRQYAAVVSSNVLYISN</sequence>
<keyword evidence="3" id="KW-0408">Iron</keyword>
<dbReference type="EMBL" id="FNFO01000008">
    <property type="protein sequence ID" value="SDL85105.1"/>
    <property type="molecule type" value="Genomic_DNA"/>
</dbReference>
<gene>
    <name evidence="6" type="ORF">SAMN05421823_108275</name>
</gene>
<proteinExistence type="predicted"/>
<evidence type="ECO:0000256" key="1">
    <source>
        <dbReference type="ARBA" id="ARBA00022714"/>
    </source>
</evidence>
<keyword evidence="1" id="KW-0001">2Fe-2S</keyword>
<keyword evidence="4" id="KW-0411">Iron-sulfur</keyword>
<protein>
    <submittedName>
        <fullName evidence="6">Rieske [2Fe-2S] domain-containing protein</fullName>
    </submittedName>
</protein>
<dbReference type="InterPro" id="IPR017941">
    <property type="entry name" value="Rieske_2Fe-2S"/>
</dbReference>
<dbReference type="GO" id="GO:0051537">
    <property type="term" value="F:2 iron, 2 sulfur cluster binding"/>
    <property type="evidence" value="ECO:0007669"/>
    <property type="project" value="UniProtKB-KW"/>
</dbReference>
<accession>A0A1G9NGS3</accession>
<keyword evidence="2" id="KW-0479">Metal-binding</keyword>
<dbReference type="GO" id="GO:0046872">
    <property type="term" value="F:metal ion binding"/>
    <property type="evidence" value="ECO:0007669"/>
    <property type="project" value="UniProtKB-KW"/>
</dbReference>
<organism evidence="6 7">
    <name type="scientific">Catalinimonas alkaloidigena</name>
    <dbReference type="NCBI Taxonomy" id="1075417"/>
    <lineage>
        <taxon>Bacteria</taxon>
        <taxon>Pseudomonadati</taxon>
        <taxon>Bacteroidota</taxon>
        <taxon>Cytophagia</taxon>
        <taxon>Cytophagales</taxon>
        <taxon>Catalimonadaceae</taxon>
        <taxon>Catalinimonas</taxon>
    </lineage>
</organism>
<evidence type="ECO:0000313" key="6">
    <source>
        <dbReference type="EMBL" id="SDL85105.1"/>
    </source>
</evidence>
<dbReference type="PROSITE" id="PS51257">
    <property type="entry name" value="PROKAR_LIPOPROTEIN"/>
    <property type="match status" value="1"/>
</dbReference>
<name>A0A1G9NGS3_9BACT</name>
<dbReference type="AlphaFoldDB" id="A0A1G9NGS3"/>
<dbReference type="STRING" id="1075417.SAMN05421823_108275"/>
<evidence type="ECO:0000256" key="3">
    <source>
        <dbReference type="ARBA" id="ARBA00023004"/>
    </source>
</evidence>
<dbReference type="OrthoDB" id="1201186at2"/>
<dbReference type="InterPro" id="IPR036922">
    <property type="entry name" value="Rieske_2Fe-2S_sf"/>
</dbReference>